<proteinExistence type="predicted"/>
<feature type="domain" description="DUF11" evidence="1">
    <location>
        <begin position="771"/>
        <end position="811"/>
    </location>
</feature>
<feature type="domain" description="DUF11" evidence="1">
    <location>
        <begin position="192"/>
        <end position="301"/>
    </location>
</feature>
<dbReference type="PANTHER" id="PTHR34819:SF3">
    <property type="entry name" value="CELL SURFACE PROTEIN"/>
    <property type="match status" value="1"/>
</dbReference>
<dbReference type="EMBL" id="JALGBI010000002">
    <property type="protein sequence ID" value="MCJ0764719.1"/>
    <property type="molecule type" value="Genomic_DNA"/>
</dbReference>
<dbReference type="Proteomes" id="UP001139447">
    <property type="component" value="Unassembled WGS sequence"/>
</dbReference>
<dbReference type="PANTHER" id="PTHR34819">
    <property type="entry name" value="LARGE CYSTEINE-RICH PERIPLASMIC PROTEIN OMCB"/>
    <property type="match status" value="1"/>
</dbReference>
<dbReference type="InterPro" id="IPR001434">
    <property type="entry name" value="OmcB-like_DUF11"/>
</dbReference>
<gene>
    <name evidence="2" type="ORF">MMF98_16000</name>
</gene>
<organism evidence="2 3">
    <name type="scientific">Variovorax terrae</name>
    <dbReference type="NCBI Taxonomy" id="2923278"/>
    <lineage>
        <taxon>Bacteria</taxon>
        <taxon>Pseudomonadati</taxon>
        <taxon>Pseudomonadota</taxon>
        <taxon>Betaproteobacteria</taxon>
        <taxon>Burkholderiales</taxon>
        <taxon>Comamonadaceae</taxon>
        <taxon>Variovorax</taxon>
    </lineage>
</organism>
<feature type="domain" description="DUF11" evidence="1">
    <location>
        <begin position="647"/>
        <end position="761"/>
    </location>
</feature>
<accession>A0A9X2ANT0</accession>
<dbReference type="Gene3D" id="2.60.40.740">
    <property type="match status" value="1"/>
</dbReference>
<feature type="domain" description="DUF11" evidence="1">
    <location>
        <begin position="499"/>
        <end position="610"/>
    </location>
</feature>
<evidence type="ECO:0000313" key="3">
    <source>
        <dbReference type="Proteomes" id="UP001139447"/>
    </source>
</evidence>
<dbReference type="AlphaFoldDB" id="A0A9X2ANT0"/>
<protein>
    <submittedName>
        <fullName evidence="2">DUF11 domain-containing protein</fullName>
    </submittedName>
</protein>
<dbReference type="Pfam" id="PF01345">
    <property type="entry name" value="DUF11"/>
    <property type="match status" value="4"/>
</dbReference>
<evidence type="ECO:0000259" key="1">
    <source>
        <dbReference type="Pfam" id="PF01345"/>
    </source>
</evidence>
<comment type="caution">
    <text evidence="2">The sequence shown here is derived from an EMBL/GenBank/DDBJ whole genome shotgun (WGS) entry which is preliminary data.</text>
</comment>
<dbReference type="InterPro" id="IPR051172">
    <property type="entry name" value="Chlamydia_OmcB"/>
</dbReference>
<reference evidence="2" key="1">
    <citation type="submission" date="2022-03" db="EMBL/GenBank/DDBJ databases">
        <authorList>
            <person name="Woo C.Y."/>
        </authorList>
    </citation>
    <scope>NUCLEOTIDE SEQUENCE</scope>
    <source>
        <strain evidence="2">CYS-02</strain>
    </source>
</reference>
<dbReference type="NCBIfam" id="TIGR01451">
    <property type="entry name" value="B_ant_repeat"/>
    <property type="match status" value="4"/>
</dbReference>
<sequence>MSGAVRENYGSVGYNGGLTTYQVPDVPGVPPAALCDPNLTLAKTDGVTLVTSPSVTTYTFTVANIGNGATSGTITVSDKLTTGLTVTPGVLTPTGPQAANWSCSAANATDIVCTSTTAINGGGTSVFALPVSVAAANGTSLVNRARVFGGGDPNKANPANAAAAVTAAIACTANNNPAGCALDTDTVQAPNLVLTKTDSTSVLARGGTTTYTLVVTNGGGTATTGTITVADLLPTGLTFAGTATVSNFVCTTSGQGITCNRTTALAAGASATITFRVTVDNNAPSAVTNLAQVGGGGDPSPNKSTRPTTATAALCPAPVSPADTSFDPNNGCAADTDEVRYVRLQLSKDDGQIFVNANSNTDYVFTVLNNGTMATVGTINFRDVSPGTLTFVTTGTFTPAGPNGADWSCTRVSTVNVSCTSSVSIPAGGASSFILTASVGNATVGSQQRNKARIGGGGDVTPGIVQSPAVADVNACTTDGNPVGCAIDLNTVQNAAEVRLTKSHANPQTKFPGQTVTFSLVVSNGGGTSATGTTTVADVLPTGLTYTSPASPFTQNGFTCTVTGQNILCNRTTALAAGASATITYTATVALTATTTLVNQAKVGGGGDPQNGTLPNAAAAALCSGQDVPNLGCAVDPVPLPVVATNVSKAVGSATVAAGSTTSFTLVFTNAGPSTLTGASFNDVMPANLQASNYSSTVTGGASTANFTVSASGIAGSVTIPVGGQVSVSVNVTATASGSYVNTVTLNMPAGTTNNGTSTATVSGVVTPVADLVVSKVASSANGTAGATISYTVTLVNLGPSAAQNVTLTDV</sequence>
<name>A0A9X2ANT0_9BURK</name>
<feature type="non-terminal residue" evidence="2">
    <location>
        <position position="811"/>
    </location>
</feature>
<dbReference type="InterPro" id="IPR047589">
    <property type="entry name" value="DUF11_rpt"/>
</dbReference>
<evidence type="ECO:0000313" key="2">
    <source>
        <dbReference type="EMBL" id="MCJ0764719.1"/>
    </source>
</evidence>
<keyword evidence="3" id="KW-1185">Reference proteome</keyword>